<feature type="compositionally biased region" description="Polar residues" evidence="2">
    <location>
        <begin position="89"/>
        <end position="98"/>
    </location>
</feature>
<organism evidence="3 4">
    <name type="scientific">Mytilus edulis</name>
    <name type="common">Blue mussel</name>
    <dbReference type="NCBI Taxonomy" id="6550"/>
    <lineage>
        <taxon>Eukaryota</taxon>
        <taxon>Metazoa</taxon>
        <taxon>Spiralia</taxon>
        <taxon>Lophotrochozoa</taxon>
        <taxon>Mollusca</taxon>
        <taxon>Bivalvia</taxon>
        <taxon>Autobranchia</taxon>
        <taxon>Pteriomorphia</taxon>
        <taxon>Mytilida</taxon>
        <taxon>Mytiloidea</taxon>
        <taxon>Mytilidae</taxon>
        <taxon>Mytilinae</taxon>
        <taxon>Mytilus</taxon>
    </lineage>
</organism>
<feature type="active site" evidence="1">
    <location>
        <position position="267"/>
    </location>
</feature>
<dbReference type="PANTHER" id="PTHR31340">
    <property type="entry name" value="MITOCHONDRIAL GENOME MAINTENANCE EXONUCLEASE 1"/>
    <property type="match status" value="1"/>
</dbReference>
<dbReference type="HAMAP" id="MF_03030">
    <property type="entry name" value="MGME1"/>
    <property type="match status" value="1"/>
</dbReference>
<feature type="active site" evidence="1">
    <location>
        <position position="280"/>
    </location>
</feature>
<feature type="region of interest" description="Disordered" evidence="2">
    <location>
        <begin position="52"/>
        <end position="123"/>
    </location>
</feature>
<comment type="function">
    <text evidence="1">Metal-dependent single-stranded DNA (ssDNA) exonuclease involved in mitochondrial genome maintenance.</text>
</comment>
<dbReference type="AlphaFoldDB" id="A0A8S3SE35"/>
<dbReference type="EC" id="3.1.-.-" evidence="1"/>
<keyword evidence="1" id="KW-0269">Exonuclease</keyword>
<name>A0A8S3SE35_MYTED</name>
<feature type="compositionally biased region" description="Basic and acidic residues" evidence="2">
    <location>
        <begin position="100"/>
        <end position="123"/>
    </location>
</feature>
<keyword evidence="1" id="KW-0496">Mitochondrion</keyword>
<feature type="active site" evidence="1">
    <location>
        <position position="282"/>
    </location>
</feature>
<keyword evidence="4" id="KW-1185">Reference proteome</keyword>
<keyword evidence="1" id="KW-0540">Nuclease</keyword>
<dbReference type="OrthoDB" id="5777131at2759"/>
<proteinExistence type="inferred from homology"/>
<dbReference type="GO" id="GO:0006264">
    <property type="term" value="P:mitochondrial DNA replication"/>
    <property type="evidence" value="ECO:0007669"/>
    <property type="project" value="TreeGrafter"/>
</dbReference>
<dbReference type="PANTHER" id="PTHR31340:SF3">
    <property type="entry name" value="MITOCHONDRIAL GENOME MAINTENANCE EXONUCLEASE 1"/>
    <property type="match status" value="1"/>
</dbReference>
<gene>
    <name evidence="3" type="ORF">MEDL_29036</name>
</gene>
<comment type="similarity">
    <text evidence="1">Belongs to the MGME1 family.</text>
</comment>
<keyword evidence="1 3" id="KW-0378">Hydrolase</keyword>
<feature type="compositionally biased region" description="Basic and acidic residues" evidence="2">
    <location>
        <begin position="61"/>
        <end position="84"/>
    </location>
</feature>
<evidence type="ECO:0000313" key="3">
    <source>
        <dbReference type="EMBL" id="CAG2215229.1"/>
    </source>
</evidence>
<accession>A0A8S3SE35</accession>
<sequence length="369" mass="42496">MARLTGQWLSKLMCSKSNLSVSFNISLRFKTTKNYDVKEIIQLNYDNYNLYGPKLNRKSKKSEEKSEYHTSSEVESHKQSEKSGKLTKSKASNKQTVGVKSDKNSEVSNKNNEKKGNKESKVPFQRKIDPAIDYILTYPMVRSDAEVDNSLLVQSAGRLIPSVTRIISETMSDLSKFYLERWKKKMISELGAEGFKKLQEETFRNGSNLHANIQHYLSGIPETELDIYKDNIGHWDSIRKVLQEVKEAVAIEEAVKHEDLCYQGKFDCLAVYKDRLCLVDWKTSKKSKPTIKDTFDNPIQVAAYIGAINNSQLLQDKGMDQITNGAIVIAYPDGQPAHVHIMDQKLCEENWKLWLERLHMYWKKVREIK</sequence>
<dbReference type="GO" id="GO:0005739">
    <property type="term" value="C:mitochondrion"/>
    <property type="evidence" value="ECO:0007669"/>
    <property type="project" value="UniProtKB-SubCell"/>
</dbReference>
<reference evidence="3" key="1">
    <citation type="submission" date="2021-03" db="EMBL/GenBank/DDBJ databases">
        <authorList>
            <person name="Bekaert M."/>
        </authorList>
    </citation>
    <scope>NUCLEOTIDE SEQUENCE</scope>
</reference>
<comment type="subcellular location">
    <subcellularLocation>
        <location evidence="1">Mitochondrion</location>
    </subcellularLocation>
</comment>
<dbReference type="GO" id="GO:0008297">
    <property type="term" value="F:single-stranded DNA exodeoxyribonuclease activity"/>
    <property type="evidence" value="ECO:0007669"/>
    <property type="project" value="UniProtKB-UniRule"/>
</dbReference>
<dbReference type="GO" id="GO:0043504">
    <property type="term" value="P:mitochondrial DNA repair"/>
    <property type="evidence" value="ECO:0007669"/>
    <property type="project" value="UniProtKB-UniRule"/>
</dbReference>
<dbReference type="Proteomes" id="UP000683360">
    <property type="component" value="Unassembled WGS sequence"/>
</dbReference>
<evidence type="ECO:0000256" key="1">
    <source>
        <dbReference type="HAMAP-Rule" id="MF_03030"/>
    </source>
</evidence>
<evidence type="ECO:0000256" key="2">
    <source>
        <dbReference type="SAM" id="MobiDB-lite"/>
    </source>
</evidence>
<protein>
    <recommendedName>
        <fullName evidence="1">Mitochondrial genome maintenance exonuclease 1</fullName>
        <ecNumber evidence="1">3.1.-.-</ecNumber>
    </recommendedName>
</protein>
<comment type="caution">
    <text evidence="3">The sequence shown here is derived from an EMBL/GenBank/DDBJ whole genome shotgun (WGS) entry which is preliminary data.</text>
</comment>
<evidence type="ECO:0000313" key="4">
    <source>
        <dbReference type="Proteomes" id="UP000683360"/>
    </source>
</evidence>
<dbReference type="EMBL" id="CAJPWZ010001438">
    <property type="protein sequence ID" value="CAG2215229.1"/>
    <property type="molecule type" value="Genomic_DNA"/>
</dbReference>